<dbReference type="Gene3D" id="3.40.30.10">
    <property type="entry name" value="Glutaredoxin"/>
    <property type="match status" value="1"/>
</dbReference>
<protein>
    <submittedName>
        <fullName evidence="1">TlpA family protein disulfide reductase</fullName>
    </submittedName>
</protein>
<dbReference type="InterPro" id="IPR013766">
    <property type="entry name" value="Thioredoxin_domain"/>
</dbReference>
<dbReference type="RefSeq" id="WP_157525465.1">
    <property type="nucleotide sequence ID" value="NZ_CP066775.1"/>
</dbReference>
<dbReference type="GO" id="GO:0016491">
    <property type="term" value="F:oxidoreductase activity"/>
    <property type="evidence" value="ECO:0007669"/>
    <property type="project" value="InterPro"/>
</dbReference>
<dbReference type="PANTHER" id="PTHR42852">
    <property type="entry name" value="THIOL:DISULFIDE INTERCHANGE PROTEIN DSBE"/>
    <property type="match status" value="1"/>
</dbReference>
<proteinExistence type="predicted"/>
<evidence type="ECO:0000313" key="1">
    <source>
        <dbReference type="EMBL" id="QQL48761.1"/>
    </source>
</evidence>
<dbReference type="KEGG" id="mgik:GO620_011290"/>
<sequence>MQAKQAAKRWFTRSNVLNAIFIIVLAVFVLYLPTRVMLMRGLMKIGLFNPSVSTETDHPVQAGDVVFQDSAGKQISLSSLKGKVVFINFWATWCPPCIAELPSIDDLHTKLKDNQNIVFIAVDADADFGRSLPFIAKHGYHVPLFIPVSTVPQSLMGNAIPATVVIDKQGMIMFRHDGAANYSGTKFRDFLTALAAK</sequence>
<name>A0A6I4I0X8_9SPHI</name>
<reference evidence="1 2" key="1">
    <citation type="submission" date="2020-12" db="EMBL/GenBank/DDBJ databases">
        <title>HMF7856_wgs.fasta genome submission.</title>
        <authorList>
            <person name="Kang H."/>
            <person name="Kim H."/>
            <person name="Joh K."/>
        </authorList>
    </citation>
    <scope>NUCLEOTIDE SEQUENCE [LARGE SCALE GENOMIC DNA]</scope>
    <source>
        <strain evidence="1 2">HMF7856</strain>
    </source>
</reference>
<accession>A0A6I4I0X8</accession>
<dbReference type="PROSITE" id="PS51352">
    <property type="entry name" value="THIOREDOXIN_2"/>
    <property type="match status" value="1"/>
</dbReference>
<dbReference type="SUPFAM" id="SSF52833">
    <property type="entry name" value="Thioredoxin-like"/>
    <property type="match status" value="1"/>
</dbReference>
<dbReference type="CDD" id="cd02966">
    <property type="entry name" value="TlpA_like_family"/>
    <property type="match status" value="1"/>
</dbReference>
<dbReference type="Pfam" id="PF08534">
    <property type="entry name" value="Redoxin"/>
    <property type="match status" value="1"/>
</dbReference>
<organism evidence="1 2">
    <name type="scientific">Mucilaginibacter ginkgonis</name>
    <dbReference type="NCBI Taxonomy" id="2682091"/>
    <lineage>
        <taxon>Bacteria</taxon>
        <taxon>Pseudomonadati</taxon>
        <taxon>Bacteroidota</taxon>
        <taxon>Sphingobacteriia</taxon>
        <taxon>Sphingobacteriales</taxon>
        <taxon>Sphingobacteriaceae</taxon>
        <taxon>Mucilaginibacter</taxon>
    </lineage>
</organism>
<dbReference type="InterPro" id="IPR036249">
    <property type="entry name" value="Thioredoxin-like_sf"/>
</dbReference>
<dbReference type="EMBL" id="CP066775">
    <property type="protein sequence ID" value="QQL48761.1"/>
    <property type="molecule type" value="Genomic_DNA"/>
</dbReference>
<keyword evidence="2" id="KW-1185">Reference proteome</keyword>
<gene>
    <name evidence="1" type="ORF">GO620_011290</name>
</gene>
<dbReference type="InterPro" id="IPR013740">
    <property type="entry name" value="Redoxin"/>
</dbReference>
<evidence type="ECO:0000313" key="2">
    <source>
        <dbReference type="Proteomes" id="UP000429232"/>
    </source>
</evidence>
<dbReference type="Proteomes" id="UP000429232">
    <property type="component" value="Chromosome"/>
</dbReference>
<dbReference type="PANTHER" id="PTHR42852:SF13">
    <property type="entry name" value="PROTEIN DIPZ"/>
    <property type="match status" value="1"/>
</dbReference>
<dbReference type="AlphaFoldDB" id="A0A6I4I0X8"/>
<dbReference type="InterPro" id="IPR050553">
    <property type="entry name" value="Thioredoxin_ResA/DsbE_sf"/>
</dbReference>